<accession>A0A517MH34</accession>
<organism evidence="1 2">
    <name type="scientific">Roseimaritima multifibrata</name>
    <dbReference type="NCBI Taxonomy" id="1930274"/>
    <lineage>
        <taxon>Bacteria</taxon>
        <taxon>Pseudomonadati</taxon>
        <taxon>Planctomycetota</taxon>
        <taxon>Planctomycetia</taxon>
        <taxon>Pirellulales</taxon>
        <taxon>Pirellulaceae</taxon>
        <taxon>Roseimaritima</taxon>
    </lineage>
</organism>
<gene>
    <name evidence="1" type="ORF">FF011L_29720</name>
</gene>
<dbReference type="Proteomes" id="UP000320672">
    <property type="component" value="Chromosome"/>
</dbReference>
<keyword evidence="2" id="KW-1185">Reference proteome</keyword>
<evidence type="ECO:0000313" key="1">
    <source>
        <dbReference type="EMBL" id="QDS94194.1"/>
    </source>
</evidence>
<protein>
    <submittedName>
        <fullName evidence="1">Uncharacterized protein</fullName>
    </submittedName>
</protein>
<evidence type="ECO:0000313" key="2">
    <source>
        <dbReference type="Proteomes" id="UP000320672"/>
    </source>
</evidence>
<sequence length="61" mass="6671">MECRVEEQGFRLTAQPTYRSSLIQGRDADAMESVSAIGGTNGKLAVVSRVPIIARDVRYIS</sequence>
<dbReference type="KEGG" id="rml:FF011L_29720"/>
<dbReference type="AlphaFoldDB" id="A0A517MH34"/>
<dbReference type="EMBL" id="CP036262">
    <property type="protein sequence ID" value="QDS94194.1"/>
    <property type="molecule type" value="Genomic_DNA"/>
</dbReference>
<proteinExistence type="predicted"/>
<name>A0A517MH34_9BACT</name>
<reference evidence="1 2" key="1">
    <citation type="submission" date="2019-02" db="EMBL/GenBank/DDBJ databases">
        <title>Deep-cultivation of Planctomycetes and their phenomic and genomic characterization uncovers novel biology.</title>
        <authorList>
            <person name="Wiegand S."/>
            <person name="Jogler M."/>
            <person name="Boedeker C."/>
            <person name="Pinto D."/>
            <person name="Vollmers J."/>
            <person name="Rivas-Marin E."/>
            <person name="Kohn T."/>
            <person name="Peeters S.H."/>
            <person name="Heuer A."/>
            <person name="Rast P."/>
            <person name="Oberbeckmann S."/>
            <person name="Bunk B."/>
            <person name="Jeske O."/>
            <person name="Meyerdierks A."/>
            <person name="Storesund J.E."/>
            <person name="Kallscheuer N."/>
            <person name="Luecker S."/>
            <person name="Lage O.M."/>
            <person name="Pohl T."/>
            <person name="Merkel B.J."/>
            <person name="Hornburger P."/>
            <person name="Mueller R.-W."/>
            <person name="Bruemmer F."/>
            <person name="Labrenz M."/>
            <person name="Spormann A.M."/>
            <person name="Op den Camp H."/>
            <person name="Overmann J."/>
            <person name="Amann R."/>
            <person name="Jetten M.S.M."/>
            <person name="Mascher T."/>
            <person name="Medema M.H."/>
            <person name="Devos D.P."/>
            <person name="Kaster A.-K."/>
            <person name="Ovreas L."/>
            <person name="Rohde M."/>
            <person name="Galperin M.Y."/>
            <person name="Jogler C."/>
        </authorList>
    </citation>
    <scope>NUCLEOTIDE SEQUENCE [LARGE SCALE GENOMIC DNA]</scope>
    <source>
        <strain evidence="1 2">FF011L</strain>
    </source>
</reference>